<organism evidence="2">
    <name type="scientific">Wolbachia endosymbiont of Armadillidium arcangelii</name>
    <dbReference type="NCBI Taxonomy" id="3158571"/>
    <lineage>
        <taxon>Bacteria</taxon>
        <taxon>Pseudomonadati</taxon>
        <taxon>Pseudomonadota</taxon>
        <taxon>Alphaproteobacteria</taxon>
        <taxon>Rickettsiales</taxon>
        <taxon>Anaplasmataceae</taxon>
        <taxon>Wolbachieae</taxon>
        <taxon>Wolbachia</taxon>
    </lineage>
</organism>
<evidence type="ECO:0000313" key="2">
    <source>
        <dbReference type="EMBL" id="XBS67154.1"/>
    </source>
</evidence>
<reference evidence="2" key="1">
    <citation type="submission" date="2024-06" db="EMBL/GenBank/DDBJ databases">
        <authorList>
            <person name="Dussert Y."/>
            <person name="Peccoud J."/>
            <person name="Pigeault R."/>
        </authorList>
    </citation>
    <scope>NUCLEOTIDE SEQUENCE</scope>
    <source>
        <strain evidence="2">WArc</strain>
    </source>
</reference>
<accession>A0AAU7Q2D9</accession>
<dbReference type="EMBL" id="CP157942">
    <property type="protein sequence ID" value="XBS67154.1"/>
    <property type="molecule type" value="Genomic_DNA"/>
</dbReference>
<feature type="region of interest" description="Disordered" evidence="1">
    <location>
        <begin position="55"/>
        <end position="92"/>
    </location>
</feature>
<proteinExistence type="predicted"/>
<sequence>MWKTTYQSLQSENEASILRTLEDCYQECRNRHSDSIRRNFCYLGCQVTHPQNWLDSFPSHSQKSTLSENSEDYTNHDSTNPLPLYSSQFFTA</sequence>
<evidence type="ECO:0000256" key="1">
    <source>
        <dbReference type="SAM" id="MobiDB-lite"/>
    </source>
</evidence>
<name>A0AAU7Q2D9_9RICK</name>
<gene>
    <name evidence="2" type="ORF">ABLO99_00010</name>
</gene>
<dbReference type="RefSeq" id="WP_349967691.1">
    <property type="nucleotide sequence ID" value="NZ_CP157942.1"/>
</dbReference>
<protein>
    <submittedName>
        <fullName evidence="2">Uncharacterized protein</fullName>
    </submittedName>
</protein>
<feature type="compositionally biased region" description="Polar residues" evidence="1">
    <location>
        <begin position="76"/>
        <end position="92"/>
    </location>
</feature>
<feature type="compositionally biased region" description="Polar residues" evidence="1">
    <location>
        <begin position="55"/>
        <end position="68"/>
    </location>
</feature>
<dbReference type="AlphaFoldDB" id="A0AAU7Q2D9"/>